<dbReference type="GO" id="GO:0016846">
    <property type="term" value="F:carbon-sulfur lyase activity"/>
    <property type="evidence" value="ECO:0007669"/>
    <property type="project" value="InterPro"/>
</dbReference>
<dbReference type="GO" id="GO:0046872">
    <property type="term" value="F:metal ion binding"/>
    <property type="evidence" value="ECO:0007669"/>
    <property type="project" value="UniProtKB-KW"/>
</dbReference>
<evidence type="ECO:0000256" key="4">
    <source>
        <dbReference type="ARBA" id="ARBA00023239"/>
    </source>
</evidence>
<dbReference type="RefSeq" id="XP_018142262.1">
    <property type="nucleotide sequence ID" value="XM_018285218.1"/>
</dbReference>
<organism evidence="6 7">
    <name type="scientific">Pochonia chlamydosporia 170</name>
    <dbReference type="NCBI Taxonomy" id="1380566"/>
    <lineage>
        <taxon>Eukaryota</taxon>
        <taxon>Fungi</taxon>
        <taxon>Dikarya</taxon>
        <taxon>Ascomycota</taxon>
        <taxon>Pezizomycotina</taxon>
        <taxon>Sordariomycetes</taxon>
        <taxon>Hypocreomycetidae</taxon>
        <taxon>Hypocreales</taxon>
        <taxon>Clavicipitaceae</taxon>
        <taxon>Pochonia</taxon>
    </lineage>
</organism>
<dbReference type="PANTHER" id="PTHR33337:SF30">
    <property type="entry name" value="DUF636 DOMAIN PROTEIN (AFU_ORTHOLOGUE AFUA_1G03180)"/>
    <property type="match status" value="1"/>
</dbReference>
<dbReference type="InterPro" id="IPR006913">
    <property type="entry name" value="CENP-V/GFA"/>
</dbReference>
<dbReference type="SUPFAM" id="SSF51316">
    <property type="entry name" value="Mss4-like"/>
    <property type="match status" value="2"/>
</dbReference>
<keyword evidence="2" id="KW-0479">Metal-binding</keyword>
<dbReference type="Pfam" id="PF04828">
    <property type="entry name" value="GFA"/>
    <property type="match status" value="1"/>
</dbReference>
<dbReference type="STRING" id="1380566.A0A179FI45"/>
<evidence type="ECO:0000259" key="5">
    <source>
        <dbReference type="PROSITE" id="PS51891"/>
    </source>
</evidence>
<feature type="domain" description="CENP-V/GFA" evidence="5">
    <location>
        <begin position="1"/>
        <end position="142"/>
    </location>
</feature>
<dbReference type="AlphaFoldDB" id="A0A179FI45"/>
<evidence type="ECO:0000256" key="1">
    <source>
        <dbReference type="ARBA" id="ARBA00005495"/>
    </source>
</evidence>
<evidence type="ECO:0000313" key="6">
    <source>
        <dbReference type="EMBL" id="OAQ64948.1"/>
    </source>
</evidence>
<dbReference type="PROSITE" id="PS51891">
    <property type="entry name" value="CENP_V_GFA"/>
    <property type="match status" value="1"/>
</dbReference>
<keyword evidence="7" id="KW-1185">Reference proteome</keyword>
<evidence type="ECO:0000256" key="2">
    <source>
        <dbReference type="ARBA" id="ARBA00022723"/>
    </source>
</evidence>
<protein>
    <recommendedName>
        <fullName evidence="5">CENP-V/GFA domain-containing protein</fullName>
    </recommendedName>
</protein>
<dbReference type="InterPro" id="IPR011057">
    <property type="entry name" value="Mss4-like_sf"/>
</dbReference>
<evidence type="ECO:0000313" key="7">
    <source>
        <dbReference type="Proteomes" id="UP000078397"/>
    </source>
</evidence>
<keyword evidence="4" id="KW-0456">Lyase</keyword>
<dbReference type="Gene3D" id="3.90.1590.10">
    <property type="entry name" value="glutathione-dependent formaldehyde- activating enzyme (gfa)"/>
    <property type="match status" value="2"/>
</dbReference>
<comment type="similarity">
    <text evidence="1">Belongs to the Gfa family.</text>
</comment>
<comment type="caution">
    <text evidence="6">The sequence shown here is derived from an EMBL/GenBank/DDBJ whole genome shotgun (WGS) entry which is preliminary data.</text>
</comment>
<keyword evidence="3" id="KW-0862">Zinc</keyword>
<gene>
    <name evidence="6" type="ORF">VFPPC_06129</name>
</gene>
<proteinExistence type="inferred from homology"/>
<dbReference type="EMBL" id="LSBJ02000005">
    <property type="protein sequence ID" value="OAQ64948.1"/>
    <property type="molecule type" value="Genomic_DNA"/>
</dbReference>
<dbReference type="Proteomes" id="UP000078397">
    <property type="component" value="Unassembled WGS sequence"/>
</dbReference>
<dbReference type="KEGG" id="pchm:VFPPC_06129"/>
<dbReference type="OrthoDB" id="5422068at2759"/>
<sequence>MANLQITCHCGALSQTLTNVQKTESEIPLCHCYGCRHTTGQLFASYIKLPLTSLESVAGANELTEYTAVAGGATRPTVKLYFCSTCGCHIFRSITSKSQNTIELASGTLVDSDGSRLDDSFTRFGPHVNVAETGDGGLAKWMTNIPTQSRETTPHYSQSDIVTSSASGHDADIHMASCLCKRVTFQVHAPTEASLSPHSHFADLIIPFHTQDPDIKNPSNVKWWMRKNNTRFMAGTCACKSCRLVSGFEIQSWAFVPRVNIMFATRDSNSDDDGKNSNTTWEILNFDKLHRNGTLIGYESSPGVLREFCPSCGATVFWHDTSRPELIDVSAGLLVPIASSGDSGEGVRVESLLEWWAERVSFAEDAVLGRKGDAERRARWLVESLQSNMRSK</sequence>
<reference evidence="6 7" key="1">
    <citation type="journal article" date="2016" name="PLoS Pathog.">
        <title>Biosynthesis of antibiotic leucinostatins in bio-control fungus Purpureocillium lilacinum and their inhibition on phytophthora revealed by genome mining.</title>
        <authorList>
            <person name="Wang G."/>
            <person name="Liu Z."/>
            <person name="Lin R."/>
            <person name="Li E."/>
            <person name="Mao Z."/>
            <person name="Ling J."/>
            <person name="Yang Y."/>
            <person name="Yin W.B."/>
            <person name="Xie B."/>
        </authorList>
    </citation>
    <scope>NUCLEOTIDE SEQUENCE [LARGE SCALE GENOMIC DNA]</scope>
    <source>
        <strain evidence="6">170</strain>
    </source>
</reference>
<accession>A0A179FI45</accession>
<name>A0A179FI45_METCM</name>
<dbReference type="PANTHER" id="PTHR33337">
    <property type="entry name" value="GFA DOMAIN-CONTAINING PROTEIN"/>
    <property type="match status" value="1"/>
</dbReference>
<evidence type="ECO:0000256" key="3">
    <source>
        <dbReference type="ARBA" id="ARBA00022833"/>
    </source>
</evidence>
<dbReference type="GeneID" id="28849212"/>